<feature type="domain" description="Integrase catalytic" evidence="1">
    <location>
        <begin position="34"/>
        <end position="193"/>
    </location>
</feature>
<reference evidence="2" key="2">
    <citation type="submission" date="2025-08" db="UniProtKB">
        <authorList>
            <consortium name="Ensembl"/>
        </authorList>
    </citation>
    <scope>IDENTIFICATION</scope>
</reference>
<proteinExistence type="predicted"/>
<dbReference type="InterPro" id="IPR036397">
    <property type="entry name" value="RNaseH_sf"/>
</dbReference>
<dbReference type="PROSITE" id="PS50994">
    <property type="entry name" value="INTEGRASE"/>
    <property type="match status" value="1"/>
</dbReference>
<dbReference type="STRING" id="8187.ENSLCAP00010008310"/>
<dbReference type="GO" id="GO:0015074">
    <property type="term" value="P:DNA integration"/>
    <property type="evidence" value="ECO:0007669"/>
    <property type="project" value="InterPro"/>
</dbReference>
<dbReference type="Proteomes" id="UP000314980">
    <property type="component" value="Unassembled WGS sequence"/>
</dbReference>
<dbReference type="FunFam" id="3.30.420.10:FF:000032">
    <property type="entry name" value="Retrovirus-related Pol polyprotein from transposon 297-like Protein"/>
    <property type="match status" value="1"/>
</dbReference>
<dbReference type="InterPro" id="IPR050951">
    <property type="entry name" value="Retrovirus_Pol_polyprotein"/>
</dbReference>
<dbReference type="InParanoid" id="A0A4W6C473"/>
<dbReference type="InterPro" id="IPR056924">
    <property type="entry name" value="SH3_Tf2-1"/>
</dbReference>
<protein>
    <recommendedName>
        <fullName evidence="1">Integrase catalytic domain-containing protein</fullName>
    </recommendedName>
</protein>
<dbReference type="Ensembl" id="ENSLCAT00010008504.1">
    <property type="protein sequence ID" value="ENSLCAP00010008310.1"/>
    <property type="gene ID" value="ENSLCAG00010004034.1"/>
</dbReference>
<dbReference type="GO" id="GO:0003676">
    <property type="term" value="F:nucleic acid binding"/>
    <property type="evidence" value="ECO:0007669"/>
    <property type="project" value="InterPro"/>
</dbReference>
<dbReference type="PANTHER" id="PTHR37984:SF15">
    <property type="entry name" value="INTEGRASE CATALYTIC DOMAIN-CONTAINING PROTEIN"/>
    <property type="match status" value="1"/>
</dbReference>
<dbReference type="Pfam" id="PF24626">
    <property type="entry name" value="SH3_Tf2-1"/>
    <property type="match status" value="1"/>
</dbReference>
<evidence type="ECO:0000259" key="1">
    <source>
        <dbReference type="PROSITE" id="PS50994"/>
    </source>
</evidence>
<keyword evidence="3" id="KW-1185">Reference proteome</keyword>
<dbReference type="InterPro" id="IPR012337">
    <property type="entry name" value="RNaseH-like_sf"/>
</dbReference>
<organism evidence="2 3">
    <name type="scientific">Lates calcarifer</name>
    <name type="common">Barramundi</name>
    <name type="synonym">Holocentrus calcarifer</name>
    <dbReference type="NCBI Taxonomy" id="8187"/>
    <lineage>
        <taxon>Eukaryota</taxon>
        <taxon>Metazoa</taxon>
        <taxon>Chordata</taxon>
        <taxon>Craniata</taxon>
        <taxon>Vertebrata</taxon>
        <taxon>Euteleostomi</taxon>
        <taxon>Actinopterygii</taxon>
        <taxon>Neopterygii</taxon>
        <taxon>Teleostei</taxon>
        <taxon>Neoteleostei</taxon>
        <taxon>Acanthomorphata</taxon>
        <taxon>Carangaria</taxon>
        <taxon>Carangaria incertae sedis</taxon>
        <taxon>Centropomidae</taxon>
        <taxon>Lates</taxon>
    </lineage>
</organism>
<dbReference type="InterPro" id="IPR001584">
    <property type="entry name" value="Integrase_cat-core"/>
</dbReference>
<dbReference type="SUPFAM" id="SSF53098">
    <property type="entry name" value="Ribonuclease H-like"/>
    <property type="match status" value="1"/>
</dbReference>
<dbReference type="AlphaFoldDB" id="A0A4W6C473"/>
<dbReference type="PANTHER" id="PTHR37984">
    <property type="entry name" value="PROTEIN CBG26694"/>
    <property type="match status" value="1"/>
</dbReference>
<sequence length="304" mass="33505">MSADTKEFVSACSVCARNKSSHRAPAGLLRPLPIPHRPWSHIAVDFVTGLPPSDGNNTILTVIDRFSKSVHFIPLSKLPSALETANLLIQHVFRLHGIPQDIVSDRGPQFSSRVWQAFCRAVGATASLSSGYHPQTNGQTERANQDLEAALRCVASNHPVSWSSHLPWIEYAHNSLVSSATGMSPFMAANGFQPPLFPAQETEVAVPSVQAHLQRARQVWREAQAALARTAARNQRLADRHRTPAPLYQPGQKVWLSTRDLPLRSDSRKLSPRYIGPYTIDRIINPSVVRLQLPPPSISTVFSC</sequence>
<reference evidence="2" key="3">
    <citation type="submission" date="2025-09" db="UniProtKB">
        <authorList>
            <consortium name="Ensembl"/>
        </authorList>
    </citation>
    <scope>IDENTIFICATION</scope>
</reference>
<name>A0A4W6C473_LATCA</name>
<dbReference type="Pfam" id="PF00665">
    <property type="entry name" value="rve"/>
    <property type="match status" value="1"/>
</dbReference>
<dbReference type="GeneTree" id="ENSGT00940000163772"/>
<accession>A0A4W6C473</accession>
<dbReference type="Gene3D" id="3.30.420.10">
    <property type="entry name" value="Ribonuclease H-like superfamily/Ribonuclease H"/>
    <property type="match status" value="1"/>
</dbReference>
<reference evidence="3" key="1">
    <citation type="submission" date="2015-09" db="EMBL/GenBank/DDBJ databases">
        <authorList>
            <person name="Sai Rama Sridatta P."/>
        </authorList>
    </citation>
    <scope>NUCLEOTIDE SEQUENCE [LARGE SCALE GENOMIC DNA]</scope>
</reference>
<evidence type="ECO:0000313" key="2">
    <source>
        <dbReference type="Ensembl" id="ENSLCAP00010008310.1"/>
    </source>
</evidence>
<evidence type="ECO:0000313" key="3">
    <source>
        <dbReference type="Proteomes" id="UP000314980"/>
    </source>
</evidence>